<dbReference type="Pfam" id="PF00561">
    <property type="entry name" value="Abhydrolase_1"/>
    <property type="match status" value="1"/>
</dbReference>
<dbReference type="Gene3D" id="3.40.50.1820">
    <property type="entry name" value="alpha/beta hydrolase"/>
    <property type="match status" value="1"/>
</dbReference>
<dbReference type="InterPro" id="IPR029058">
    <property type="entry name" value="AB_hydrolase_fold"/>
</dbReference>
<dbReference type="OrthoDB" id="19657at2759"/>
<organism evidence="2">
    <name type="scientific">Ooceraea biroi</name>
    <name type="common">Clonal raider ant</name>
    <name type="synonym">Cerapachys biroi</name>
    <dbReference type="NCBI Taxonomy" id="2015173"/>
    <lineage>
        <taxon>Eukaryota</taxon>
        <taxon>Metazoa</taxon>
        <taxon>Ecdysozoa</taxon>
        <taxon>Arthropoda</taxon>
        <taxon>Hexapoda</taxon>
        <taxon>Insecta</taxon>
        <taxon>Pterygota</taxon>
        <taxon>Neoptera</taxon>
        <taxon>Endopterygota</taxon>
        <taxon>Hymenoptera</taxon>
        <taxon>Apocrita</taxon>
        <taxon>Aculeata</taxon>
        <taxon>Formicoidea</taxon>
        <taxon>Formicidae</taxon>
        <taxon>Dorylinae</taxon>
        <taxon>Ooceraea</taxon>
    </lineage>
</organism>
<feature type="domain" description="AB hydrolase-1" evidence="1">
    <location>
        <begin position="39"/>
        <end position="146"/>
    </location>
</feature>
<dbReference type="PANTHER" id="PTHR46331">
    <property type="entry name" value="VALACYCLOVIR HYDROLASE"/>
    <property type="match status" value="1"/>
</dbReference>
<evidence type="ECO:0000259" key="1">
    <source>
        <dbReference type="Pfam" id="PF00561"/>
    </source>
</evidence>
<dbReference type="EMBL" id="QOIP01000011">
    <property type="protein sequence ID" value="RLU16935.1"/>
    <property type="molecule type" value="Genomic_DNA"/>
</dbReference>
<evidence type="ECO:0000313" key="2">
    <source>
        <dbReference type="EMBL" id="RLU16935.1"/>
    </source>
</evidence>
<dbReference type="AlphaFoldDB" id="A0A3L8D8U7"/>
<reference evidence="2" key="2">
    <citation type="submission" date="2018-07" db="EMBL/GenBank/DDBJ databases">
        <authorList>
            <person name="Mckenzie S.K."/>
            <person name="Kronauer D.J.C."/>
        </authorList>
    </citation>
    <scope>NUCLEOTIDE SEQUENCE</scope>
    <source>
        <strain evidence="2">Clonal line C1</strain>
    </source>
</reference>
<gene>
    <name evidence="2" type="ORF">DMN91_011004</name>
</gene>
<sequence>MASQSGNKETKDHFATGTKDQVGDVDINFVRVGTGDHSVLFLPGLLGTAWLNFGPHIESLGTEKLTIVAWDPPGYGKSRPPDRTFPDNFYQRDATWTYSLMKTLGYSKFSLIGMVDGSITALWLAATYPESIHKMIVFGARSYIHPAEVKVYECMTTIDTFPEFLRTRMMHIYDLNYIEQTTSKWLNAMRRLYNKQNGDLCNQALPKIKCPTFILCKSVDRLLAPDHPFYLKQNITNSMIYVYEAGTPTDFTIHPKQFKMVITEILFQK</sequence>
<proteinExistence type="predicted"/>
<dbReference type="SUPFAM" id="SSF53474">
    <property type="entry name" value="alpha/beta-Hydrolases"/>
    <property type="match status" value="1"/>
</dbReference>
<dbReference type="PANTHER" id="PTHR46331:SF2">
    <property type="entry name" value="VALACYCLOVIR HYDROLASE"/>
    <property type="match status" value="1"/>
</dbReference>
<accession>A0A3L8D8U7</accession>
<reference evidence="2" key="1">
    <citation type="journal article" date="2018" name="Genome Res.">
        <title>The genomic architecture and molecular evolution of ant odorant receptors.</title>
        <authorList>
            <person name="McKenzie S.K."/>
            <person name="Kronauer D.J.C."/>
        </authorList>
    </citation>
    <scope>NUCLEOTIDE SEQUENCE [LARGE SCALE GENOMIC DNA]</scope>
    <source>
        <strain evidence="2">Clonal line C1</strain>
    </source>
</reference>
<dbReference type="Proteomes" id="UP000279307">
    <property type="component" value="Chromosome 11"/>
</dbReference>
<dbReference type="GO" id="GO:0017171">
    <property type="term" value="F:serine hydrolase activity"/>
    <property type="evidence" value="ECO:0007669"/>
    <property type="project" value="TreeGrafter"/>
</dbReference>
<comment type="caution">
    <text evidence="2">The sequence shown here is derived from an EMBL/GenBank/DDBJ whole genome shotgun (WGS) entry which is preliminary data.</text>
</comment>
<name>A0A3L8D8U7_OOCBI</name>
<protein>
    <recommendedName>
        <fullName evidence="1">AB hydrolase-1 domain-containing protein</fullName>
    </recommendedName>
</protein>
<dbReference type="InterPro" id="IPR000073">
    <property type="entry name" value="AB_hydrolase_1"/>
</dbReference>